<evidence type="ECO:0000313" key="4">
    <source>
        <dbReference type="Proteomes" id="UP000254711"/>
    </source>
</evidence>
<keyword evidence="4" id="KW-1185">Reference proteome</keyword>
<reference evidence="3 4" key="1">
    <citation type="submission" date="2018-07" db="EMBL/GenBank/DDBJ databases">
        <title>Dyella solisilvae sp. nov., isolated from the pine and broad-leaved mixed forest soil.</title>
        <authorList>
            <person name="Gao Z."/>
            <person name="Qiu L."/>
        </authorList>
    </citation>
    <scope>NUCLEOTIDE SEQUENCE [LARGE SCALE GENOMIC DNA]</scope>
    <source>
        <strain evidence="3 4">DHG54</strain>
    </source>
</reference>
<evidence type="ECO:0000256" key="2">
    <source>
        <dbReference type="SAM" id="SignalP"/>
    </source>
</evidence>
<organism evidence="3 4">
    <name type="scientific">Dyella solisilvae</name>
    <dbReference type="NCBI Taxonomy" id="1920168"/>
    <lineage>
        <taxon>Bacteria</taxon>
        <taxon>Pseudomonadati</taxon>
        <taxon>Pseudomonadota</taxon>
        <taxon>Gammaproteobacteria</taxon>
        <taxon>Lysobacterales</taxon>
        <taxon>Rhodanobacteraceae</taxon>
        <taxon>Dyella</taxon>
    </lineage>
</organism>
<comment type="caution">
    <text evidence="3">The sequence shown here is derived from an EMBL/GenBank/DDBJ whole genome shotgun (WGS) entry which is preliminary data.</text>
</comment>
<dbReference type="AlphaFoldDB" id="A0A370KB60"/>
<dbReference type="Proteomes" id="UP000254711">
    <property type="component" value="Unassembled WGS sequence"/>
</dbReference>
<feature type="signal peptide" evidence="2">
    <location>
        <begin position="1"/>
        <end position="20"/>
    </location>
</feature>
<proteinExistence type="predicted"/>
<gene>
    <name evidence="3" type="ORF">DVT68_03490</name>
</gene>
<evidence type="ECO:0000313" key="3">
    <source>
        <dbReference type="EMBL" id="RDI99903.1"/>
    </source>
</evidence>
<feature type="chain" id="PRO_5016919315" evidence="2">
    <location>
        <begin position="21"/>
        <end position="85"/>
    </location>
</feature>
<sequence length="85" mass="8686">MRQLIPLALAASLFAMPLMAAPQAHGHGGGAAPSMHMNNDVHGDAVSHAAATARTNDTKVGPSVRDVARDKSHGKGLTKTNGKGH</sequence>
<name>A0A370KB60_9GAMM</name>
<feature type="region of interest" description="Disordered" evidence="1">
    <location>
        <begin position="22"/>
        <end position="85"/>
    </location>
</feature>
<protein>
    <submittedName>
        <fullName evidence="3">Uncharacterized protein</fullName>
    </submittedName>
</protein>
<dbReference type="OrthoDB" id="5958718at2"/>
<feature type="compositionally biased region" description="Basic residues" evidence="1">
    <location>
        <begin position="74"/>
        <end position="85"/>
    </location>
</feature>
<keyword evidence="2" id="KW-0732">Signal</keyword>
<evidence type="ECO:0000256" key="1">
    <source>
        <dbReference type="SAM" id="MobiDB-lite"/>
    </source>
</evidence>
<dbReference type="EMBL" id="QQSY01000001">
    <property type="protein sequence ID" value="RDI99903.1"/>
    <property type="molecule type" value="Genomic_DNA"/>
</dbReference>
<accession>A0A370KB60</accession>